<name>A0A6A6G340_9PEZI</name>
<keyword evidence="5" id="KW-1185">Reference proteome</keyword>
<gene>
    <name evidence="4" type="ORF">BDZ85DRAFT_321940</name>
</gene>
<evidence type="ECO:0000313" key="5">
    <source>
        <dbReference type="Proteomes" id="UP000799538"/>
    </source>
</evidence>
<evidence type="ECO:0000313" key="4">
    <source>
        <dbReference type="EMBL" id="KAF2219979.1"/>
    </source>
</evidence>
<feature type="compositionally biased region" description="Basic and acidic residues" evidence="1">
    <location>
        <begin position="313"/>
        <end position="325"/>
    </location>
</feature>
<feature type="transmembrane region" description="Helical" evidence="2">
    <location>
        <begin position="205"/>
        <end position="227"/>
    </location>
</feature>
<feature type="compositionally biased region" description="Low complexity" evidence="1">
    <location>
        <begin position="161"/>
        <end position="199"/>
    </location>
</feature>
<keyword evidence="2" id="KW-0812">Transmembrane</keyword>
<feature type="chain" id="PRO_5025669460" description="Mid2 domain-containing protein" evidence="3">
    <location>
        <begin position="23"/>
        <end position="325"/>
    </location>
</feature>
<feature type="region of interest" description="Disordered" evidence="1">
    <location>
        <begin position="275"/>
        <end position="325"/>
    </location>
</feature>
<evidence type="ECO:0008006" key="6">
    <source>
        <dbReference type="Google" id="ProtNLM"/>
    </source>
</evidence>
<organism evidence="4 5">
    <name type="scientific">Elsinoe ampelina</name>
    <dbReference type="NCBI Taxonomy" id="302913"/>
    <lineage>
        <taxon>Eukaryota</taxon>
        <taxon>Fungi</taxon>
        <taxon>Dikarya</taxon>
        <taxon>Ascomycota</taxon>
        <taxon>Pezizomycotina</taxon>
        <taxon>Dothideomycetes</taxon>
        <taxon>Dothideomycetidae</taxon>
        <taxon>Myriangiales</taxon>
        <taxon>Elsinoaceae</taxon>
        <taxon>Elsinoe</taxon>
    </lineage>
</organism>
<feature type="signal peptide" evidence="3">
    <location>
        <begin position="1"/>
        <end position="22"/>
    </location>
</feature>
<keyword evidence="2" id="KW-1133">Transmembrane helix</keyword>
<dbReference type="AlphaFoldDB" id="A0A6A6G340"/>
<evidence type="ECO:0000256" key="3">
    <source>
        <dbReference type="SAM" id="SignalP"/>
    </source>
</evidence>
<keyword evidence="3" id="KW-0732">Signal</keyword>
<dbReference type="EMBL" id="ML992514">
    <property type="protein sequence ID" value="KAF2219979.1"/>
    <property type="molecule type" value="Genomic_DNA"/>
</dbReference>
<evidence type="ECO:0000256" key="1">
    <source>
        <dbReference type="SAM" id="MobiDB-lite"/>
    </source>
</evidence>
<proteinExistence type="predicted"/>
<keyword evidence="2" id="KW-0472">Membrane</keyword>
<evidence type="ECO:0000256" key="2">
    <source>
        <dbReference type="SAM" id="Phobius"/>
    </source>
</evidence>
<sequence length="325" mass="32114">MQALLPLPVALILFVLTPSANALAARQVDGLATTCGYIEGNANAPITCPLGNVCSTATVRFSPTSVANLLACCLGVQCAYRAAVCAPYSSDLCTETGQSPCIFDGDDGFRTQACPSLSPNCLTLLSPDQATAFLCAPSPTSTPLALPLRPTTSGQTLLVPGATATANPAIPTTRAGSGTSPSTSTSPSSSPAAETESSGLSTGTIAGISIAGFLFLAAAIGAGWCVIKKRKRRERLDKLPLDAVPPYVPAKMGSGEVVESPHFSGGASVVSGGGMSGGGSGWGGGTGGGAGGGGSGAGMSGGGSGWGEGAEMQGRREEREPMLKG</sequence>
<accession>A0A6A6G340</accession>
<feature type="region of interest" description="Disordered" evidence="1">
    <location>
        <begin position="161"/>
        <end position="200"/>
    </location>
</feature>
<reference evidence="5" key="1">
    <citation type="journal article" date="2020" name="Stud. Mycol.">
        <title>101 Dothideomycetes genomes: A test case for predicting lifestyles and emergence of pathogens.</title>
        <authorList>
            <person name="Haridas S."/>
            <person name="Albert R."/>
            <person name="Binder M."/>
            <person name="Bloem J."/>
            <person name="LaButti K."/>
            <person name="Salamov A."/>
            <person name="Andreopoulos B."/>
            <person name="Baker S."/>
            <person name="Barry K."/>
            <person name="Bills G."/>
            <person name="Bluhm B."/>
            <person name="Cannon C."/>
            <person name="Castanera R."/>
            <person name="Culley D."/>
            <person name="Daum C."/>
            <person name="Ezra D."/>
            <person name="Gonzalez J."/>
            <person name="Henrissat B."/>
            <person name="Kuo A."/>
            <person name="Liang C."/>
            <person name="Lipzen A."/>
            <person name="Lutzoni F."/>
            <person name="Magnuson J."/>
            <person name="Mondo S."/>
            <person name="Nolan M."/>
            <person name="Ohm R."/>
            <person name="Pangilinan J."/>
            <person name="Park H.-J."/>
            <person name="Ramirez L."/>
            <person name="Alfaro M."/>
            <person name="Sun H."/>
            <person name="Tritt A."/>
            <person name="Yoshinaga Y."/>
            <person name="Zwiers L.-H."/>
            <person name="Turgeon B."/>
            <person name="Goodwin S."/>
            <person name="Spatafora J."/>
            <person name="Crous P."/>
            <person name="Grigoriev I."/>
        </authorList>
    </citation>
    <scope>NUCLEOTIDE SEQUENCE [LARGE SCALE GENOMIC DNA]</scope>
    <source>
        <strain evidence="5">CECT 20119</strain>
    </source>
</reference>
<protein>
    <recommendedName>
        <fullName evidence="6">Mid2 domain-containing protein</fullName>
    </recommendedName>
</protein>
<dbReference type="Proteomes" id="UP000799538">
    <property type="component" value="Unassembled WGS sequence"/>
</dbReference>
<feature type="compositionally biased region" description="Gly residues" evidence="1">
    <location>
        <begin position="275"/>
        <end position="308"/>
    </location>
</feature>